<dbReference type="RefSeq" id="WP_025055402.1">
    <property type="nucleotide sequence ID" value="NZ_JACIFU010000001.1"/>
</dbReference>
<feature type="transmembrane region" description="Helical" evidence="1">
    <location>
        <begin position="145"/>
        <end position="172"/>
    </location>
</feature>
<keyword evidence="1" id="KW-1133">Transmembrane helix</keyword>
<name>A0A7W6M6Q4_9RHOB</name>
<dbReference type="AlphaFoldDB" id="A0A7W6M6Q4"/>
<evidence type="ECO:0000313" key="2">
    <source>
        <dbReference type="EMBL" id="MBB4172506.1"/>
    </source>
</evidence>
<protein>
    <submittedName>
        <fullName evidence="2">Uncharacterized protein</fullName>
    </submittedName>
</protein>
<feature type="transmembrane region" description="Helical" evidence="1">
    <location>
        <begin position="110"/>
        <end position="133"/>
    </location>
</feature>
<comment type="caution">
    <text evidence="2">The sequence shown here is derived from an EMBL/GenBank/DDBJ whole genome shotgun (WGS) entry which is preliminary data.</text>
</comment>
<gene>
    <name evidence="2" type="ORF">GGR93_000267</name>
</gene>
<keyword evidence="1" id="KW-0472">Membrane</keyword>
<reference evidence="2 3" key="1">
    <citation type="submission" date="2020-08" db="EMBL/GenBank/DDBJ databases">
        <title>Genomic Encyclopedia of Type Strains, Phase IV (KMG-IV): sequencing the most valuable type-strain genomes for metagenomic binning, comparative biology and taxonomic classification.</title>
        <authorList>
            <person name="Goeker M."/>
        </authorList>
    </citation>
    <scope>NUCLEOTIDE SEQUENCE [LARGE SCALE GENOMIC DNA]</scope>
    <source>
        <strain evidence="2 3">DSM 101015</strain>
    </source>
</reference>
<accession>A0A7W6M6Q4</accession>
<sequence>MTKRILSKHAGFIAVGSGLVAASLYLLMITVTLAHIQAISGQVPFDMRPFGYGPIEAATLLEALGAKGRAYYLSYQITLDTLYPAMLALTLISTILWFGKRMSNRRPIHVGVALSIASTLFDYVENLGILVIIRSWPELSVSLVYVVSTATILKSLATTLAVVLVLLVGFGWARQCKSIRSLAVR</sequence>
<evidence type="ECO:0000256" key="1">
    <source>
        <dbReference type="SAM" id="Phobius"/>
    </source>
</evidence>
<feature type="transmembrane region" description="Helical" evidence="1">
    <location>
        <begin position="12"/>
        <end position="36"/>
    </location>
</feature>
<evidence type="ECO:0000313" key="3">
    <source>
        <dbReference type="Proteomes" id="UP000565745"/>
    </source>
</evidence>
<dbReference type="EMBL" id="JACIFU010000001">
    <property type="protein sequence ID" value="MBB4172506.1"/>
    <property type="molecule type" value="Genomic_DNA"/>
</dbReference>
<organism evidence="2 3">
    <name type="scientific">Sulfitobacter noctilucicola</name>
    <dbReference type="NCBI Taxonomy" id="1342301"/>
    <lineage>
        <taxon>Bacteria</taxon>
        <taxon>Pseudomonadati</taxon>
        <taxon>Pseudomonadota</taxon>
        <taxon>Alphaproteobacteria</taxon>
        <taxon>Rhodobacterales</taxon>
        <taxon>Roseobacteraceae</taxon>
        <taxon>Sulfitobacter</taxon>
    </lineage>
</organism>
<dbReference type="OrthoDB" id="5198105at2"/>
<keyword evidence="1" id="KW-0812">Transmembrane</keyword>
<feature type="transmembrane region" description="Helical" evidence="1">
    <location>
        <begin position="81"/>
        <end position="98"/>
    </location>
</feature>
<dbReference type="Proteomes" id="UP000565745">
    <property type="component" value="Unassembled WGS sequence"/>
</dbReference>
<proteinExistence type="predicted"/>
<keyword evidence="3" id="KW-1185">Reference proteome</keyword>